<organism evidence="2 3">
    <name type="scientific">Streptomyces rameus</name>
    <dbReference type="NCBI Taxonomy" id="68261"/>
    <lineage>
        <taxon>Bacteria</taxon>
        <taxon>Bacillati</taxon>
        <taxon>Actinomycetota</taxon>
        <taxon>Actinomycetes</taxon>
        <taxon>Kitasatosporales</taxon>
        <taxon>Streptomycetaceae</taxon>
        <taxon>Streptomyces</taxon>
    </lineage>
</organism>
<feature type="domain" description="Glycosyltransferase 2-like" evidence="1">
    <location>
        <begin position="6"/>
        <end position="126"/>
    </location>
</feature>
<reference evidence="3" key="1">
    <citation type="journal article" date="2019" name="Int. J. Syst. Evol. Microbiol.">
        <title>The Global Catalogue of Microorganisms (GCM) 10K type strain sequencing project: providing services to taxonomists for standard genome sequencing and annotation.</title>
        <authorList>
            <consortium name="The Broad Institute Genomics Platform"/>
            <consortium name="The Broad Institute Genome Sequencing Center for Infectious Disease"/>
            <person name="Wu L."/>
            <person name="Ma J."/>
        </authorList>
    </citation>
    <scope>NUCLEOTIDE SEQUENCE [LARGE SCALE GENOMIC DNA]</scope>
    <source>
        <strain evidence="3">JCM 11574</strain>
    </source>
</reference>
<dbReference type="RefSeq" id="WP_345046320.1">
    <property type="nucleotide sequence ID" value="NZ_BAAAVM010000001.1"/>
</dbReference>
<dbReference type="InterPro" id="IPR001173">
    <property type="entry name" value="Glyco_trans_2-like"/>
</dbReference>
<gene>
    <name evidence="2" type="ORF">GCM10010521_01110</name>
</gene>
<dbReference type="CDD" id="cd00761">
    <property type="entry name" value="Glyco_tranf_GTA_type"/>
    <property type="match status" value="1"/>
</dbReference>
<dbReference type="Pfam" id="PF00535">
    <property type="entry name" value="Glycos_transf_2"/>
    <property type="match status" value="1"/>
</dbReference>
<comment type="caution">
    <text evidence="2">The sequence shown here is derived from an EMBL/GenBank/DDBJ whole genome shotgun (WGS) entry which is preliminary data.</text>
</comment>
<dbReference type="Proteomes" id="UP001500893">
    <property type="component" value="Unassembled WGS sequence"/>
</dbReference>
<dbReference type="PANTHER" id="PTHR43685:SF12">
    <property type="entry name" value="GLYCOSYL TRANSFERASE FAMILY 2"/>
    <property type="match status" value="1"/>
</dbReference>
<protein>
    <recommendedName>
        <fullName evidence="1">Glycosyltransferase 2-like domain-containing protein</fullName>
    </recommendedName>
</protein>
<dbReference type="InterPro" id="IPR029044">
    <property type="entry name" value="Nucleotide-diphossugar_trans"/>
</dbReference>
<evidence type="ECO:0000259" key="1">
    <source>
        <dbReference type="Pfam" id="PF00535"/>
    </source>
</evidence>
<dbReference type="PANTHER" id="PTHR43685">
    <property type="entry name" value="GLYCOSYLTRANSFERASE"/>
    <property type="match status" value="1"/>
</dbReference>
<dbReference type="EMBL" id="BAAAVM010000001">
    <property type="protein sequence ID" value="GAA3117175.1"/>
    <property type="molecule type" value="Genomic_DNA"/>
</dbReference>
<sequence length="295" mass="31720">MSRIDVIVPCHNSAHCVGRQLAALGRQRTDDEWGLLIVDDGSTDALAATVDAHRHHLPADTRIVTRPVRGGTGAARNTGARAARGERLLFLDADDEIADDHIAAMAAALDQAELVTARIDYRRLNPPGVLRGTPPDQLCDVLTASLFKPHVLGGLMGISRGLFDELGGFDERLPALADVDLSWRAQLAGRAIGVADTVVSVSVRGTHRGRFRRGRFQGHDIVALRRKFAAHGTTPVTWRAHLADWLRVPVTAARAGAPAALSALVWELGWQTGVLGALRSEPPFRPSPLTVPETT</sequence>
<dbReference type="SUPFAM" id="SSF53448">
    <property type="entry name" value="Nucleotide-diphospho-sugar transferases"/>
    <property type="match status" value="1"/>
</dbReference>
<accession>A0ABP6MNR7</accession>
<keyword evidence="3" id="KW-1185">Reference proteome</keyword>
<dbReference type="Gene3D" id="3.90.550.10">
    <property type="entry name" value="Spore Coat Polysaccharide Biosynthesis Protein SpsA, Chain A"/>
    <property type="match status" value="1"/>
</dbReference>
<name>A0ABP6MNR7_9ACTN</name>
<proteinExistence type="predicted"/>
<dbReference type="InterPro" id="IPR050834">
    <property type="entry name" value="Glycosyltransf_2"/>
</dbReference>
<evidence type="ECO:0000313" key="2">
    <source>
        <dbReference type="EMBL" id="GAA3117175.1"/>
    </source>
</evidence>
<evidence type="ECO:0000313" key="3">
    <source>
        <dbReference type="Proteomes" id="UP001500893"/>
    </source>
</evidence>